<accession>A0AAV7V146</accession>
<feature type="region of interest" description="Disordered" evidence="1">
    <location>
        <begin position="45"/>
        <end position="73"/>
    </location>
</feature>
<dbReference type="EMBL" id="JANPWB010000004">
    <property type="protein sequence ID" value="KAJ1194547.1"/>
    <property type="molecule type" value="Genomic_DNA"/>
</dbReference>
<comment type="caution">
    <text evidence="2">The sequence shown here is derived from an EMBL/GenBank/DDBJ whole genome shotgun (WGS) entry which is preliminary data.</text>
</comment>
<keyword evidence="3" id="KW-1185">Reference proteome</keyword>
<sequence length="73" mass="7971">MMTVSVRVLFVPMGLKIGLPAQGATVRSCSHSRIKAKRFRCGSENEGTAELTRRSAAKKEETSEDFCHGSGDR</sequence>
<name>A0AAV7V146_PLEWA</name>
<feature type="compositionally biased region" description="Basic and acidic residues" evidence="1">
    <location>
        <begin position="51"/>
        <end position="73"/>
    </location>
</feature>
<evidence type="ECO:0000313" key="2">
    <source>
        <dbReference type="EMBL" id="KAJ1194547.1"/>
    </source>
</evidence>
<evidence type="ECO:0008006" key="4">
    <source>
        <dbReference type="Google" id="ProtNLM"/>
    </source>
</evidence>
<evidence type="ECO:0000256" key="1">
    <source>
        <dbReference type="SAM" id="MobiDB-lite"/>
    </source>
</evidence>
<reference evidence="2" key="1">
    <citation type="journal article" date="2022" name="bioRxiv">
        <title>Sequencing and chromosome-scale assembly of the giantPleurodeles waltlgenome.</title>
        <authorList>
            <person name="Brown T."/>
            <person name="Elewa A."/>
            <person name="Iarovenko S."/>
            <person name="Subramanian E."/>
            <person name="Araus A.J."/>
            <person name="Petzold A."/>
            <person name="Susuki M."/>
            <person name="Suzuki K.-i.T."/>
            <person name="Hayashi T."/>
            <person name="Toyoda A."/>
            <person name="Oliveira C."/>
            <person name="Osipova E."/>
            <person name="Leigh N.D."/>
            <person name="Simon A."/>
            <person name="Yun M.H."/>
        </authorList>
    </citation>
    <scope>NUCLEOTIDE SEQUENCE</scope>
    <source>
        <strain evidence="2">20211129_DDA</strain>
        <tissue evidence="2">Liver</tissue>
    </source>
</reference>
<gene>
    <name evidence="2" type="ORF">NDU88_003835</name>
</gene>
<proteinExistence type="predicted"/>
<organism evidence="2 3">
    <name type="scientific">Pleurodeles waltl</name>
    <name type="common">Iberian ribbed newt</name>
    <dbReference type="NCBI Taxonomy" id="8319"/>
    <lineage>
        <taxon>Eukaryota</taxon>
        <taxon>Metazoa</taxon>
        <taxon>Chordata</taxon>
        <taxon>Craniata</taxon>
        <taxon>Vertebrata</taxon>
        <taxon>Euteleostomi</taxon>
        <taxon>Amphibia</taxon>
        <taxon>Batrachia</taxon>
        <taxon>Caudata</taxon>
        <taxon>Salamandroidea</taxon>
        <taxon>Salamandridae</taxon>
        <taxon>Pleurodelinae</taxon>
        <taxon>Pleurodeles</taxon>
    </lineage>
</organism>
<dbReference type="AlphaFoldDB" id="A0AAV7V146"/>
<evidence type="ECO:0000313" key="3">
    <source>
        <dbReference type="Proteomes" id="UP001066276"/>
    </source>
</evidence>
<dbReference type="Proteomes" id="UP001066276">
    <property type="component" value="Chromosome 2_2"/>
</dbReference>
<protein>
    <recommendedName>
        <fullName evidence="4">Secreted protein</fullName>
    </recommendedName>
</protein>